<dbReference type="PROSITE" id="PS00786">
    <property type="entry name" value="5_NUCLEOTIDASE_2"/>
    <property type="match status" value="1"/>
</dbReference>
<dbReference type="GO" id="GO:0005576">
    <property type="term" value="C:extracellular region"/>
    <property type="evidence" value="ECO:0007669"/>
    <property type="project" value="UniProtKB-SubCell"/>
</dbReference>
<dbReference type="InterPro" id="IPR006146">
    <property type="entry name" value="5'-Nucleotdase_CS"/>
</dbReference>
<proteinExistence type="predicted"/>
<keyword evidence="3" id="KW-1201">Platelet aggregation inhibiting toxin</keyword>
<dbReference type="SUPFAM" id="SSF56300">
    <property type="entry name" value="Metallo-dependent phosphatases"/>
    <property type="match status" value="1"/>
</dbReference>
<dbReference type="AlphaFoldDB" id="A0A2H1V8L5"/>
<protein>
    <recommendedName>
        <fullName evidence="2">apyrase</fullName>
        <ecNumber evidence="2">3.6.1.5</ecNumber>
    </recommendedName>
</protein>
<dbReference type="PANTHER" id="PTHR11575">
    <property type="entry name" value="5'-NUCLEOTIDASE-RELATED"/>
    <property type="match status" value="1"/>
</dbReference>
<dbReference type="Gene3D" id="3.60.21.10">
    <property type="match status" value="1"/>
</dbReference>
<keyword evidence="4" id="KW-0964">Secreted</keyword>
<dbReference type="InterPro" id="IPR006179">
    <property type="entry name" value="5_nucleotidase/apyrase"/>
</dbReference>
<evidence type="ECO:0000256" key="4">
    <source>
        <dbReference type="ARBA" id="ARBA00022525"/>
    </source>
</evidence>
<dbReference type="EMBL" id="ODYU01001229">
    <property type="protein sequence ID" value="SOQ37157.1"/>
    <property type="molecule type" value="Genomic_DNA"/>
</dbReference>
<dbReference type="GO" id="GO:0046872">
    <property type="term" value="F:metal ion binding"/>
    <property type="evidence" value="ECO:0007669"/>
    <property type="project" value="UniProtKB-KW"/>
</dbReference>
<keyword evidence="7" id="KW-1199">Hemostasis impairing toxin</keyword>
<keyword evidence="6" id="KW-0479">Metal-binding</keyword>
<comment type="subcellular location">
    <subcellularLocation>
        <location evidence="1">Secreted</location>
    </subcellularLocation>
</comment>
<evidence type="ECO:0000256" key="3">
    <source>
        <dbReference type="ARBA" id="ARBA00022442"/>
    </source>
</evidence>
<dbReference type="InterPro" id="IPR029052">
    <property type="entry name" value="Metallo-depent_PP-like"/>
</dbReference>
<evidence type="ECO:0000256" key="5">
    <source>
        <dbReference type="ARBA" id="ARBA00022656"/>
    </source>
</evidence>
<dbReference type="GO" id="GO:0004050">
    <property type="term" value="F:apyrase activity"/>
    <property type="evidence" value="ECO:0007669"/>
    <property type="project" value="UniProtKB-EC"/>
</dbReference>
<evidence type="ECO:0000256" key="2">
    <source>
        <dbReference type="ARBA" id="ARBA00012148"/>
    </source>
</evidence>
<dbReference type="EC" id="3.6.1.5" evidence="2"/>
<dbReference type="Pfam" id="PF00149">
    <property type="entry name" value="Metallophos"/>
    <property type="match status" value="1"/>
</dbReference>
<evidence type="ECO:0000256" key="1">
    <source>
        <dbReference type="ARBA" id="ARBA00004613"/>
    </source>
</evidence>
<sequence>MLETHIHEQHSAIHDAAIDALLLYMKLERVVEFLVKTLREFEETSVDTPSCRYNNNSCIGGFPRLYKEIHTLLEEKPNSIVLNAGDSFQGTYWYTLLKWNVTQEFMNLIPHDAHALGNHEFDDGPEGLAPYLKALKAPVLAANMDVSEEPILAGLFIPHIVLKRKGRKIGIIGLITPDTAVRVWNLRVVGDWEDWEEGNWASGNLTHTLCFTSVFGEAVVSLRSSRPIRAEAWLSHT</sequence>
<dbReference type="PANTHER" id="PTHR11575:SF32">
    <property type="entry name" value="APYRASE-LIKE PROTEIN"/>
    <property type="match status" value="1"/>
</dbReference>
<gene>
    <name evidence="9" type="ORF">SFRICE_036166</name>
</gene>
<keyword evidence="5" id="KW-0800">Toxin</keyword>
<feature type="domain" description="Calcineurin-like phosphoesterase" evidence="8">
    <location>
        <begin position="58"/>
        <end position="163"/>
    </location>
</feature>
<dbReference type="GO" id="GO:0090729">
    <property type="term" value="F:toxin activity"/>
    <property type="evidence" value="ECO:0007669"/>
    <property type="project" value="UniProtKB-KW"/>
</dbReference>
<organism evidence="9">
    <name type="scientific">Spodoptera frugiperda</name>
    <name type="common">Fall armyworm</name>
    <dbReference type="NCBI Taxonomy" id="7108"/>
    <lineage>
        <taxon>Eukaryota</taxon>
        <taxon>Metazoa</taxon>
        <taxon>Ecdysozoa</taxon>
        <taxon>Arthropoda</taxon>
        <taxon>Hexapoda</taxon>
        <taxon>Insecta</taxon>
        <taxon>Pterygota</taxon>
        <taxon>Neoptera</taxon>
        <taxon>Endopterygota</taxon>
        <taxon>Lepidoptera</taxon>
        <taxon>Glossata</taxon>
        <taxon>Ditrysia</taxon>
        <taxon>Noctuoidea</taxon>
        <taxon>Noctuidae</taxon>
        <taxon>Amphipyrinae</taxon>
        <taxon>Spodoptera</taxon>
    </lineage>
</organism>
<evidence type="ECO:0000256" key="7">
    <source>
        <dbReference type="ARBA" id="ARBA00023240"/>
    </source>
</evidence>
<dbReference type="GO" id="GO:0005886">
    <property type="term" value="C:plasma membrane"/>
    <property type="evidence" value="ECO:0007669"/>
    <property type="project" value="TreeGrafter"/>
</dbReference>
<accession>A0A2H1V8L5</accession>
<evidence type="ECO:0000313" key="9">
    <source>
        <dbReference type="EMBL" id="SOQ37157.1"/>
    </source>
</evidence>
<reference evidence="9" key="1">
    <citation type="submission" date="2016-07" db="EMBL/GenBank/DDBJ databases">
        <authorList>
            <person name="Bretaudeau A."/>
        </authorList>
    </citation>
    <scope>NUCLEOTIDE SEQUENCE</scope>
    <source>
        <strain evidence="9">Rice</strain>
        <tissue evidence="9">Whole body</tissue>
    </source>
</reference>
<evidence type="ECO:0000259" key="8">
    <source>
        <dbReference type="Pfam" id="PF00149"/>
    </source>
</evidence>
<dbReference type="GO" id="GO:0006196">
    <property type="term" value="P:AMP catabolic process"/>
    <property type="evidence" value="ECO:0007669"/>
    <property type="project" value="TreeGrafter"/>
</dbReference>
<evidence type="ECO:0000256" key="6">
    <source>
        <dbReference type="ARBA" id="ARBA00022723"/>
    </source>
</evidence>
<dbReference type="InterPro" id="IPR004843">
    <property type="entry name" value="Calcineurin-like_PHP"/>
</dbReference>
<name>A0A2H1V8L5_SPOFR</name>
<dbReference type="GO" id="GO:0008253">
    <property type="term" value="F:5'-nucleotidase activity"/>
    <property type="evidence" value="ECO:0007669"/>
    <property type="project" value="TreeGrafter"/>
</dbReference>
<dbReference type="GO" id="GO:0000166">
    <property type="term" value="F:nucleotide binding"/>
    <property type="evidence" value="ECO:0007669"/>
    <property type="project" value="InterPro"/>
</dbReference>